<evidence type="ECO:0000313" key="1">
    <source>
        <dbReference type="EMBL" id="MFL9882025.1"/>
    </source>
</evidence>
<dbReference type="EMBL" id="JAQQFN010000002">
    <property type="protein sequence ID" value="MFL9882025.1"/>
    <property type="molecule type" value="Genomic_DNA"/>
</dbReference>
<sequence>MRISEGERQTGMPAGLAPARLVGYYEIGKHESEFEGRKSLAEYVQLVFELSGPKHPPRADGSSVLIKLEDKVSLDAGSLFYKLFAAMNYSGKATHMAQLLDDPFLIEVFHNRSSDGKRFYPSLKGKGKGYNITGPNYEDPATGETKSLAVAAAVSPLKAFFWEGATKEDWDAIYIPGEYPERKDEKTGEVTSRARPKNVIQNRIKEALNWKEHPLHGNVD</sequence>
<name>A0ABW8ZGX1_9BURK</name>
<dbReference type="RefSeq" id="WP_408331908.1">
    <property type="nucleotide sequence ID" value="NZ_JAQQFH010000024.1"/>
</dbReference>
<reference evidence="1 2" key="1">
    <citation type="journal article" date="2024" name="Chem. Sci.">
        <title>Discovery of megapolipeptins by genome mining of a Burkholderiales bacteria collection.</title>
        <authorList>
            <person name="Paulo B.S."/>
            <person name="Recchia M.J.J."/>
            <person name="Lee S."/>
            <person name="Fergusson C.H."/>
            <person name="Romanowski S.B."/>
            <person name="Hernandez A."/>
            <person name="Krull N."/>
            <person name="Liu D.Y."/>
            <person name="Cavanagh H."/>
            <person name="Bos A."/>
            <person name="Gray C.A."/>
            <person name="Murphy B.T."/>
            <person name="Linington R.G."/>
            <person name="Eustaquio A.S."/>
        </authorList>
    </citation>
    <scope>NUCLEOTIDE SEQUENCE [LARGE SCALE GENOMIC DNA]</scope>
    <source>
        <strain evidence="1 2">RL16-012-BIC-B</strain>
    </source>
</reference>
<proteinExistence type="predicted"/>
<protein>
    <submittedName>
        <fullName evidence="1">Uncharacterized protein</fullName>
    </submittedName>
</protein>
<keyword evidence="2" id="KW-1185">Reference proteome</keyword>
<gene>
    <name evidence="1" type="ORF">PQR66_03255</name>
</gene>
<evidence type="ECO:0000313" key="2">
    <source>
        <dbReference type="Proteomes" id="UP001629249"/>
    </source>
</evidence>
<accession>A0ABW8ZGX1</accession>
<dbReference type="Proteomes" id="UP001629249">
    <property type="component" value="Unassembled WGS sequence"/>
</dbReference>
<comment type="caution">
    <text evidence="1">The sequence shown here is derived from an EMBL/GenBank/DDBJ whole genome shotgun (WGS) entry which is preliminary data.</text>
</comment>
<organism evidence="1 2">
    <name type="scientific">Paraburkholderia agricolaris</name>
    <dbReference type="NCBI Taxonomy" id="2152888"/>
    <lineage>
        <taxon>Bacteria</taxon>
        <taxon>Pseudomonadati</taxon>
        <taxon>Pseudomonadota</taxon>
        <taxon>Betaproteobacteria</taxon>
        <taxon>Burkholderiales</taxon>
        <taxon>Burkholderiaceae</taxon>
        <taxon>Paraburkholderia</taxon>
    </lineage>
</organism>